<evidence type="ECO:0000313" key="6">
    <source>
        <dbReference type="Proteomes" id="UP001230328"/>
    </source>
</evidence>
<evidence type="ECO:0000256" key="2">
    <source>
        <dbReference type="ARBA" id="ARBA00023002"/>
    </source>
</evidence>
<dbReference type="EMBL" id="JAUSZI010000002">
    <property type="protein sequence ID" value="MDQ1023911.1"/>
    <property type="molecule type" value="Genomic_DNA"/>
</dbReference>
<keyword evidence="6" id="KW-1185">Reference proteome</keyword>
<feature type="domain" description="FMN hydroxy acid dehydrogenase" evidence="4">
    <location>
        <begin position="49"/>
        <end position="418"/>
    </location>
</feature>
<dbReference type="InterPro" id="IPR037350">
    <property type="entry name" value="LMO_FMN"/>
</dbReference>
<evidence type="ECO:0000256" key="3">
    <source>
        <dbReference type="ARBA" id="ARBA00024042"/>
    </source>
</evidence>
<evidence type="ECO:0000256" key="1">
    <source>
        <dbReference type="ARBA" id="ARBA00001917"/>
    </source>
</evidence>
<sequence>MVSAETGHGLQRERHGLDGEIKGERRDVRMTKHWADFQYEIYLNGMTGAVPRLPTDLTRLEELAEQRLEPGPVGYVAGSAGNGSTARANRAALERRRIVPRMLRDVHERDLSVEVLGRPLPAPLALAPVGVLSIMHPDAESAAARAAAAQGVPYILSSASSTPMEQVAEAMGDAERWFQLYWAKDREVTKSFLNRAKAAGFSTLFVTLDTPLLAWRPRDLDQAYLPFLHGIGTANYFSDPAFQAGLAKPVDEDPNAAVMHFVGMFADPAKTWPDLEFLRENWDGPIVLKGILHPDDARRAVTAGMDGVVVSNHGGRQVAGSVGAADALPRVVEAAGDRLTVLFDGGIRTGDDIFKALALGAEAVLVGRPYAYGLGLDGQAGVEHVIRCLLAELDLTLALSGHAGPATVSTDDLAEETV</sequence>
<evidence type="ECO:0000259" key="4">
    <source>
        <dbReference type="PROSITE" id="PS51349"/>
    </source>
</evidence>
<dbReference type="InterPro" id="IPR013785">
    <property type="entry name" value="Aldolase_TIM"/>
</dbReference>
<dbReference type="InterPro" id="IPR008259">
    <property type="entry name" value="FMN_hydac_DH_AS"/>
</dbReference>
<comment type="similarity">
    <text evidence="3">Belongs to the FMN-dependent alpha-hydroxy acid dehydrogenase family.</text>
</comment>
<name>A0ABU0SK25_9ACTN</name>
<keyword evidence="2 5" id="KW-0560">Oxidoreductase</keyword>
<protein>
    <submittedName>
        <fullName evidence="5">Lactate 2-monooxygenase</fullName>
        <ecNumber evidence="5">1.13.12.4</ecNumber>
    </submittedName>
</protein>
<dbReference type="Proteomes" id="UP001230328">
    <property type="component" value="Unassembled WGS sequence"/>
</dbReference>
<dbReference type="PIRSF" id="PIRSF000138">
    <property type="entry name" value="Al-hdrx_acd_dh"/>
    <property type="match status" value="1"/>
</dbReference>
<evidence type="ECO:0000313" key="5">
    <source>
        <dbReference type="EMBL" id="MDQ1023911.1"/>
    </source>
</evidence>
<dbReference type="SUPFAM" id="SSF51395">
    <property type="entry name" value="FMN-linked oxidoreductases"/>
    <property type="match status" value="1"/>
</dbReference>
<dbReference type="GO" id="GO:0050040">
    <property type="term" value="F:lactate 2-monooxygenase activity"/>
    <property type="evidence" value="ECO:0007669"/>
    <property type="project" value="UniProtKB-EC"/>
</dbReference>
<dbReference type="EC" id="1.13.12.4" evidence="5"/>
<dbReference type="InterPro" id="IPR037396">
    <property type="entry name" value="FMN_HAD"/>
</dbReference>
<proteinExistence type="inferred from homology"/>
<organism evidence="5 6">
    <name type="scientific">Streptomyces umbrinus</name>
    <dbReference type="NCBI Taxonomy" id="67370"/>
    <lineage>
        <taxon>Bacteria</taxon>
        <taxon>Bacillati</taxon>
        <taxon>Actinomycetota</taxon>
        <taxon>Actinomycetes</taxon>
        <taxon>Kitasatosporales</taxon>
        <taxon>Streptomycetaceae</taxon>
        <taxon>Streptomyces</taxon>
        <taxon>Streptomyces phaeochromogenes group</taxon>
    </lineage>
</organism>
<dbReference type="Gene3D" id="3.20.20.70">
    <property type="entry name" value="Aldolase class I"/>
    <property type="match status" value="1"/>
</dbReference>
<dbReference type="InterPro" id="IPR012133">
    <property type="entry name" value="Alpha-hydoxy_acid_DH_FMN"/>
</dbReference>
<dbReference type="PANTHER" id="PTHR10578:SF143">
    <property type="entry name" value="FMN-DEPENDENT ALPHA-HYDROXY ACID DEHYDROGENASE PB1A11.03"/>
    <property type="match status" value="1"/>
</dbReference>
<comment type="caution">
    <text evidence="5">The sequence shown here is derived from an EMBL/GenBank/DDBJ whole genome shotgun (WGS) entry which is preliminary data.</text>
</comment>
<dbReference type="InterPro" id="IPR000262">
    <property type="entry name" value="FMN-dep_DH"/>
</dbReference>
<dbReference type="PROSITE" id="PS00557">
    <property type="entry name" value="FMN_HYDROXY_ACID_DH_1"/>
    <property type="match status" value="1"/>
</dbReference>
<accession>A0ABU0SK25</accession>
<dbReference type="PROSITE" id="PS51349">
    <property type="entry name" value="FMN_HYDROXY_ACID_DH_2"/>
    <property type="match status" value="1"/>
</dbReference>
<reference evidence="5 6" key="1">
    <citation type="submission" date="2023-07" db="EMBL/GenBank/DDBJ databases">
        <title>Comparative genomics of wheat-associated soil bacteria to identify genetic determinants of phenazine resistance.</title>
        <authorList>
            <person name="Mouncey N."/>
        </authorList>
    </citation>
    <scope>NUCLEOTIDE SEQUENCE [LARGE SCALE GENOMIC DNA]</scope>
    <source>
        <strain evidence="5 6">V2I4</strain>
    </source>
</reference>
<gene>
    <name evidence="5" type="ORF">QF035_001493</name>
</gene>
<comment type="cofactor">
    <cofactor evidence="1">
        <name>FMN</name>
        <dbReference type="ChEBI" id="CHEBI:58210"/>
    </cofactor>
</comment>
<dbReference type="Pfam" id="PF01070">
    <property type="entry name" value="FMN_dh"/>
    <property type="match status" value="1"/>
</dbReference>
<dbReference type="CDD" id="cd03332">
    <property type="entry name" value="LMO_FMN"/>
    <property type="match status" value="1"/>
</dbReference>
<dbReference type="PANTHER" id="PTHR10578">
    <property type="entry name" value="S -2-HYDROXY-ACID OXIDASE-RELATED"/>
    <property type="match status" value="1"/>
</dbReference>